<keyword evidence="2" id="KW-1185">Reference proteome</keyword>
<name>A0A7Y6NNU3_9BURK</name>
<reference evidence="1 2" key="1">
    <citation type="submission" date="2020-06" db="EMBL/GenBank/DDBJ databases">
        <title>Schlegella sp. ID0723 isolated from air conditioner.</title>
        <authorList>
            <person name="Kim D.Y."/>
            <person name="Kim D.-U."/>
        </authorList>
    </citation>
    <scope>NUCLEOTIDE SEQUENCE [LARGE SCALE GENOMIC DNA]</scope>
    <source>
        <strain evidence="1 2">ID0723</strain>
    </source>
</reference>
<dbReference type="Proteomes" id="UP000529637">
    <property type="component" value="Unassembled WGS sequence"/>
</dbReference>
<organism evidence="1 2">
    <name type="scientific">Piscinibacter koreensis</name>
    <dbReference type="NCBI Taxonomy" id="2742824"/>
    <lineage>
        <taxon>Bacteria</taxon>
        <taxon>Pseudomonadati</taxon>
        <taxon>Pseudomonadota</taxon>
        <taxon>Betaproteobacteria</taxon>
        <taxon>Burkholderiales</taxon>
        <taxon>Sphaerotilaceae</taxon>
        <taxon>Piscinibacter</taxon>
    </lineage>
</organism>
<evidence type="ECO:0000313" key="2">
    <source>
        <dbReference type="Proteomes" id="UP000529637"/>
    </source>
</evidence>
<protein>
    <recommendedName>
        <fullName evidence="3">DUF1330 domain-containing protein</fullName>
    </recommendedName>
</protein>
<dbReference type="AlphaFoldDB" id="A0A7Y6NNU3"/>
<gene>
    <name evidence="1" type="ORF">HQN59_12670</name>
</gene>
<proteinExistence type="predicted"/>
<accession>A0A7Y6NNU3</accession>
<sequence length="101" mass="11384">MHLVQLLLPVYDNAGAAFPKALYEDVRRELVDRFGGITTYSRAPAKGLWRDGGGVDRDDIVVYEVMADALDRAWWAGYRASLEQRFAQDEVVVRALAAERL</sequence>
<comment type="caution">
    <text evidence="1">The sequence shown here is derived from an EMBL/GenBank/DDBJ whole genome shotgun (WGS) entry which is preliminary data.</text>
</comment>
<dbReference type="RefSeq" id="WP_176069460.1">
    <property type="nucleotide sequence ID" value="NZ_JABWMJ010000005.1"/>
</dbReference>
<evidence type="ECO:0008006" key="3">
    <source>
        <dbReference type="Google" id="ProtNLM"/>
    </source>
</evidence>
<dbReference type="EMBL" id="JABWMJ010000005">
    <property type="protein sequence ID" value="NUZ06616.1"/>
    <property type="molecule type" value="Genomic_DNA"/>
</dbReference>
<evidence type="ECO:0000313" key="1">
    <source>
        <dbReference type="EMBL" id="NUZ06616.1"/>
    </source>
</evidence>